<dbReference type="RefSeq" id="WP_184521016.1">
    <property type="nucleotide sequence ID" value="NZ_JACIJD010000023.1"/>
</dbReference>
<dbReference type="AlphaFoldDB" id="A0A840YMG7"/>
<protein>
    <recommendedName>
        <fullName evidence="2">histidine kinase</fullName>
        <ecNumber evidence="2">2.7.13.3</ecNumber>
    </recommendedName>
</protein>
<dbReference type="GO" id="GO:0006355">
    <property type="term" value="P:regulation of DNA-templated transcription"/>
    <property type="evidence" value="ECO:0007669"/>
    <property type="project" value="InterPro"/>
</dbReference>
<keyword evidence="9" id="KW-0418">Kinase</keyword>
<evidence type="ECO:0000256" key="2">
    <source>
        <dbReference type="ARBA" id="ARBA00012438"/>
    </source>
</evidence>
<evidence type="ECO:0000259" key="13">
    <source>
        <dbReference type="PROSITE" id="PS50113"/>
    </source>
</evidence>
<dbReference type="InterPro" id="IPR003018">
    <property type="entry name" value="GAF"/>
</dbReference>
<keyword evidence="6" id="KW-0808">Transferase</keyword>
<feature type="domain" description="PAS" evidence="12">
    <location>
        <begin position="13"/>
        <end position="86"/>
    </location>
</feature>
<evidence type="ECO:0000313" key="15">
    <source>
        <dbReference type="Proteomes" id="UP000580654"/>
    </source>
</evidence>
<organism evidence="14 15">
    <name type="scientific">Muricoccus pecuniae</name>
    <dbReference type="NCBI Taxonomy" id="693023"/>
    <lineage>
        <taxon>Bacteria</taxon>
        <taxon>Pseudomonadati</taxon>
        <taxon>Pseudomonadota</taxon>
        <taxon>Alphaproteobacteria</taxon>
        <taxon>Acetobacterales</taxon>
        <taxon>Roseomonadaceae</taxon>
        <taxon>Muricoccus</taxon>
    </lineage>
</organism>
<evidence type="ECO:0000256" key="11">
    <source>
        <dbReference type="ARBA" id="ARBA00023026"/>
    </source>
</evidence>
<evidence type="ECO:0000256" key="9">
    <source>
        <dbReference type="ARBA" id="ARBA00022777"/>
    </source>
</evidence>
<dbReference type="SUPFAM" id="SSF55781">
    <property type="entry name" value="GAF domain-like"/>
    <property type="match status" value="1"/>
</dbReference>
<sequence length="636" mass="70152">MNETGPDTTDEVQDRRYRAIFECAVDFAIIATDRDGRVMDWNPGAERVLGWSAEEVRGRPADFFFTPEDQEEGRPQVEMQRALHAGRADNERWHTREDGCRFWASGEMMPLRDKDGTHLGFLKILRDRTPQQRARERQAALGALMARMRDLDDPYGIMLVAAEALGRTLGVHRVGFFDVTDDYTLSFTVGWADGTLPLIVGTWPATRIGTAYLAEVRKGAVIAIADTTRHPLTTDSAFAEIGTRALVGFPVIRDGRWVAALYVNHAEPRAWSPEEVAFVEAVGGQAWDMVQWAGARAELRASEARWRGIFEYMHEGFALCEMVYGPDGTAADFRYAEVNQAWERLTGVPSDETLGRLASEIFPGIERFWTDTYAQVVETGEPVHFECQVASIGRWFEVYAYRTEPGRFAALFLNVSERKAAEERQTLLAREVDHRAKNALAVVQAALRLTKAPDVASYRTAIEGRIGALARAQSVLAQDRWAGADLRRMLEGELAPFLGAVAGPEARVQLTGPRVAISTRAAQPLTMAVHELATNAVKYGALSVGAGRLSVSWRLESASGGLPLLRLHWVEAGGPRINAQPQRRGFGSRMLDGTVRGQLGGKVRLRWEASGLVCEIEIPLQAGSGLTDTPGFSAAD</sequence>
<dbReference type="Proteomes" id="UP000580654">
    <property type="component" value="Unassembled WGS sequence"/>
</dbReference>
<evidence type="ECO:0000259" key="12">
    <source>
        <dbReference type="PROSITE" id="PS50112"/>
    </source>
</evidence>
<comment type="catalytic activity">
    <reaction evidence="1">
        <text>ATP + protein L-histidine = ADP + protein N-phospho-L-histidine.</text>
        <dbReference type="EC" id="2.7.13.3"/>
    </reaction>
</comment>
<evidence type="ECO:0000313" key="14">
    <source>
        <dbReference type="EMBL" id="MBB5695834.1"/>
    </source>
</evidence>
<proteinExistence type="predicted"/>
<dbReference type="GO" id="GO:0004673">
    <property type="term" value="F:protein histidine kinase activity"/>
    <property type="evidence" value="ECO:0007669"/>
    <property type="project" value="UniProtKB-EC"/>
</dbReference>
<dbReference type="InterPro" id="IPR013767">
    <property type="entry name" value="PAS_fold"/>
</dbReference>
<dbReference type="PANTHER" id="PTHR41523">
    <property type="entry name" value="TWO-COMPONENT SYSTEM SENSOR PROTEIN"/>
    <property type="match status" value="1"/>
</dbReference>
<evidence type="ECO:0000256" key="8">
    <source>
        <dbReference type="ARBA" id="ARBA00022741"/>
    </source>
</evidence>
<keyword evidence="10" id="KW-0067">ATP-binding</keyword>
<evidence type="ECO:0000256" key="1">
    <source>
        <dbReference type="ARBA" id="ARBA00000085"/>
    </source>
</evidence>
<dbReference type="Gene3D" id="3.30.565.10">
    <property type="entry name" value="Histidine kinase-like ATPase, C-terminal domain"/>
    <property type="match status" value="1"/>
</dbReference>
<keyword evidence="11" id="KW-0843">Virulence</keyword>
<dbReference type="Pfam" id="PF01590">
    <property type="entry name" value="GAF"/>
    <property type="match status" value="1"/>
</dbReference>
<dbReference type="InterPro" id="IPR013656">
    <property type="entry name" value="PAS_4"/>
</dbReference>
<evidence type="ECO:0000256" key="7">
    <source>
        <dbReference type="ARBA" id="ARBA00022737"/>
    </source>
</evidence>
<evidence type="ECO:0000256" key="10">
    <source>
        <dbReference type="ARBA" id="ARBA00022840"/>
    </source>
</evidence>
<keyword evidence="8" id="KW-0547">Nucleotide-binding</keyword>
<dbReference type="Pfam" id="PF08448">
    <property type="entry name" value="PAS_4"/>
    <property type="match status" value="1"/>
</dbReference>
<dbReference type="Pfam" id="PF07536">
    <property type="entry name" value="HWE_HK"/>
    <property type="match status" value="1"/>
</dbReference>
<dbReference type="InterPro" id="IPR036890">
    <property type="entry name" value="HATPase_C_sf"/>
</dbReference>
<dbReference type="PROSITE" id="PS50113">
    <property type="entry name" value="PAC"/>
    <property type="match status" value="1"/>
</dbReference>
<dbReference type="InterPro" id="IPR000014">
    <property type="entry name" value="PAS"/>
</dbReference>
<dbReference type="InterPro" id="IPR035965">
    <property type="entry name" value="PAS-like_dom_sf"/>
</dbReference>
<evidence type="ECO:0000256" key="5">
    <source>
        <dbReference type="ARBA" id="ARBA00022643"/>
    </source>
</evidence>
<dbReference type="SMART" id="SM00065">
    <property type="entry name" value="GAF"/>
    <property type="match status" value="1"/>
</dbReference>
<dbReference type="Gene3D" id="3.30.450.20">
    <property type="entry name" value="PAS domain"/>
    <property type="match status" value="2"/>
</dbReference>
<dbReference type="NCBIfam" id="TIGR00229">
    <property type="entry name" value="sensory_box"/>
    <property type="match status" value="1"/>
</dbReference>
<dbReference type="Gene3D" id="3.30.450.40">
    <property type="match status" value="1"/>
</dbReference>
<dbReference type="SMART" id="SM00091">
    <property type="entry name" value="PAS"/>
    <property type="match status" value="2"/>
</dbReference>
<dbReference type="SMART" id="SM00911">
    <property type="entry name" value="HWE_HK"/>
    <property type="match status" value="1"/>
</dbReference>
<dbReference type="GO" id="GO:0005524">
    <property type="term" value="F:ATP binding"/>
    <property type="evidence" value="ECO:0007669"/>
    <property type="project" value="UniProtKB-KW"/>
</dbReference>
<dbReference type="Pfam" id="PF00989">
    <property type="entry name" value="PAS"/>
    <property type="match status" value="1"/>
</dbReference>
<keyword evidence="3" id="KW-0597">Phosphoprotein</keyword>
<accession>A0A840YMG7</accession>
<comment type="caution">
    <text evidence="14">The sequence shown here is derived from an EMBL/GenBank/DDBJ whole genome shotgun (WGS) entry which is preliminary data.</text>
</comment>
<dbReference type="InterPro" id="IPR011102">
    <property type="entry name" value="Sig_transdc_His_kinase_HWE"/>
</dbReference>
<dbReference type="CDD" id="cd00130">
    <property type="entry name" value="PAS"/>
    <property type="match status" value="1"/>
</dbReference>
<name>A0A840YMG7_9PROT</name>
<reference evidence="14 15" key="1">
    <citation type="submission" date="2020-08" db="EMBL/GenBank/DDBJ databases">
        <title>Genomic Encyclopedia of Type Strains, Phase IV (KMG-IV): sequencing the most valuable type-strain genomes for metagenomic binning, comparative biology and taxonomic classification.</title>
        <authorList>
            <person name="Goeker M."/>
        </authorList>
    </citation>
    <scope>NUCLEOTIDE SEQUENCE [LARGE SCALE GENOMIC DNA]</scope>
    <source>
        <strain evidence="14 15">DSM 25622</strain>
    </source>
</reference>
<dbReference type="InterPro" id="IPR029016">
    <property type="entry name" value="GAF-like_dom_sf"/>
</dbReference>
<dbReference type="EMBL" id="JACIJD010000023">
    <property type="protein sequence ID" value="MBB5695834.1"/>
    <property type="molecule type" value="Genomic_DNA"/>
</dbReference>
<gene>
    <name evidence="14" type="ORF">FHS87_003901</name>
</gene>
<keyword evidence="4" id="KW-0285">Flavoprotein</keyword>
<evidence type="ECO:0000256" key="6">
    <source>
        <dbReference type="ARBA" id="ARBA00022679"/>
    </source>
</evidence>
<feature type="domain" description="PAC" evidence="13">
    <location>
        <begin position="88"/>
        <end position="140"/>
    </location>
</feature>
<keyword evidence="5" id="KW-0288">FMN</keyword>
<dbReference type="SUPFAM" id="SSF55785">
    <property type="entry name" value="PYP-like sensor domain (PAS domain)"/>
    <property type="match status" value="2"/>
</dbReference>
<evidence type="ECO:0000256" key="3">
    <source>
        <dbReference type="ARBA" id="ARBA00022553"/>
    </source>
</evidence>
<dbReference type="EC" id="2.7.13.3" evidence="2"/>
<dbReference type="InterPro" id="IPR000700">
    <property type="entry name" value="PAS-assoc_C"/>
</dbReference>
<dbReference type="PANTHER" id="PTHR41523:SF8">
    <property type="entry name" value="ETHYLENE RESPONSE SENSOR PROTEIN"/>
    <property type="match status" value="1"/>
</dbReference>
<keyword evidence="15" id="KW-1185">Reference proteome</keyword>
<keyword evidence="7" id="KW-0677">Repeat</keyword>
<evidence type="ECO:0000256" key="4">
    <source>
        <dbReference type="ARBA" id="ARBA00022630"/>
    </source>
</evidence>
<dbReference type="PROSITE" id="PS50112">
    <property type="entry name" value="PAS"/>
    <property type="match status" value="1"/>
</dbReference>